<feature type="DNA-binding region" description="HMG box" evidence="3">
    <location>
        <begin position="121"/>
        <end position="189"/>
    </location>
</feature>
<keyword evidence="3" id="KW-0539">Nucleus</keyword>
<dbReference type="Proteomes" id="UP001610335">
    <property type="component" value="Unassembled WGS sequence"/>
</dbReference>
<evidence type="ECO:0000259" key="5">
    <source>
        <dbReference type="PROSITE" id="PS50118"/>
    </source>
</evidence>
<dbReference type="EMBL" id="JBFXLS010000126">
    <property type="protein sequence ID" value="KAL2814387.1"/>
    <property type="molecule type" value="Genomic_DNA"/>
</dbReference>
<evidence type="ECO:0000313" key="7">
    <source>
        <dbReference type="Proteomes" id="UP001610335"/>
    </source>
</evidence>
<dbReference type="InterPro" id="IPR050140">
    <property type="entry name" value="SRY-related_HMG-box_TF-like"/>
</dbReference>
<feature type="region of interest" description="Disordered" evidence="4">
    <location>
        <begin position="181"/>
        <end position="237"/>
    </location>
</feature>
<dbReference type="PROSITE" id="PS50118">
    <property type="entry name" value="HMG_BOX_2"/>
    <property type="match status" value="1"/>
</dbReference>
<comment type="caution">
    <text evidence="6">The sequence shown here is derived from an EMBL/GenBank/DDBJ whole genome shotgun (WGS) entry which is preliminary data.</text>
</comment>
<feature type="domain" description="HMG box" evidence="5">
    <location>
        <begin position="121"/>
        <end position="189"/>
    </location>
</feature>
<evidence type="ECO:0000256" key="2">
    <source>
        <dbReference type="ARBA" id="ARBA00023163"/>
    </source>
</evidence>
<keyword evidence="2" id="KW-0804">Transcription</keyword>
<dbReference type="InterPro" id="IPR009071">
    <property type="entry name" value="HMG_box_dom"/>
</dbReference>
<name>A0ABR4HFX4_9EURO</name>
<sequence length="318" mass="35383">MAAVSIAMKSTTQSADNLTERLWQDALRHLGSTNNEVLLPTNVVEMIGQSNVDTIKSRLCALLGVPVVAFVDESINALRVMRTPAFSGSSVSVASHNGMFGFNPIETATKSRTASMKSVKIPRPPNAFILYRQRHHPRVKDVYPDLSNNDISVILGKQWKAEAEDVKLHFKNLAEEFKKKHAEEHPDYQYTPRKPSEKKRRATSRQSPKSSKRSIPLESPPSMTASSPNAFTPPMFPDIQNVHTTVEGHMDPLDSMNGMFNPNVLVGEHTNYGTNSFDALFQQVQGDHGRTPLFPELDIAERSIGDSFEFPDFAADCF</sequence>
<dbReference type="InterPro" id="IPR036910">
    <property type="entry name" value="HMG_box_dom_sf"/>
</dbReference>
<dbReference type="Pfam" id="PF00505">
    <property type="entry name" value="HMG_box"/>
    <property type="match status" value="1"/>
</dbReference>
<protein>
    <recommendedName>
        <fullName evidence="5">HMG box domain-containing protein</fullName>
    </recommendedName>
</protein>
<dbReference type="PANTHER" id="PTHR10270:SF161">
    <property type="entry name" value="SEX-DETERMINING REGION Y PROTEIN"/>
    <property type="match status" value="1"/>
</dbReference>
<accession>A0ABR4HFX4</accession>
<dbReference type="CDD" id="cd01389">
    <property type="entry name" value="HMG-box_ROX1-like"/>
    <property type="match status" value="1"/>
</dbReference>
<evidence type="ECO:0000313" key="6">
    <source>
        <dbReference type="EMBL" id="KAL2814387.1"/>
    </source>
</evidence>
<feature type="compositionally biased region" description="Polar residues" evidence="4">
    <location>
        <begin position="221"/>
        <end position="230"/>
    </location>
</feature>
<evidence type="ECO:0000256" key="3">
    <source>
        <dbReference type="PROSITE-ProRule" id="PRU00267"/>
    </source>
</evidence>
<dbReference type="SMART" id="SM00398">
    <property type="entry name" value="HMG"/>
    <property type="match status" value="1"/>
</dbReference>
<evidence type="ECO:0000256" key="1">
    <source>
        <dbReference type="ARBA" id="ARBA00023125"/>
    </source>
</evidence>
<keyword evidence="1 3" id="KW-0238">DNA-binding</keyword>
<organism evidence="6 7">
    <name type="scientific">Aspergillus cavernicola</name>
    <dbReference type="NCBI Taxonomy" id="176166"/>
    <lineage>
        <taxon>Eukaryota</taxon>
        <taxon>Fungi</taxon>
        <taxon>Dikarya</taxon>
        <taxon>Ascomycota</taxon>
        <taxon>Pezizomycotina</taxon>
        <taxon>Eurotiomycetes</taxon>
        <taxon>Eurotiomycetidae</taxon>
        <taxon>Eurotiales</taxon>
        <taxon>Aspergillaceae</taxon>
        <taxon>Aspergillus</taxon>
        <taxon>Aspergillus subgen. Nidulantes</taxon>
    </lineage>
</organism>
<keyword evidence="7" id="KW-1185">Reference proteome</keyword>
<dbReference type="PANTHER" id="PTHR10270">
    <property type="entry name" value="SOX TRANSCRIPTION FACTOR"/>
    <property type="match status" value="1"/>
</dbReference>
<proteinExistence type="predicted"/>
<dbReference type="SUPFAM" id="SSF47095">
    <property type="entry name" value="HMG-box"/>
    <property type="match status" value="1"/>
</dbReference>
<gene>
    <name evidence="6" type="ORF">BDW59DRAFT_167174</name>
</gene>
<reference evidence="6 7" key="1">
    <citation type="submission" date="2024-07" db="EMBL/GenBank/DDBJ databases">
        <title>Section-level genome sequencing and comparative genomics of Aspergillus sections Usti and Cavernicolus.</title>
        <authorList>
            <consortium name="Lawrence Berkeley National Laboratory"/>
            <person name="Nybo J.L."/>
            <person name="Vesth T.C."/>
            <person name="Theobald S."/>
            <person name="Frisvad J.C."/>
            <person name="Larsen T.O."/>
            <person name="Kjaerboelling I."/>
            <person name="Rothschild-Mancinelli K."/>
            <person name="Lyhne E.K."/>
            <person name="Kogle M.E."/>
            <person name="Barry K."/>
            <person name="Clum A."/>
            <person name="Na H."/>
            <person name="Ledsgaard L."/>
            <person name="Lin J."/>
            <person name="Lipzen A."/>
            <person name="Kuo A."/>
            <person name="Riley R."/>
            <person name="Mondo S."/>
            <person name="LaButti K."/>
            <person name="Haridas S."/>
            <person name="Pangalinan J."/>
            <person name="Salamov A.A."/>
            <person name="Simmons B.A."/>
            <person name="Magnuson J.K."/>
            <person name="Chen J."/>
            <person name="Drula E."/>
            <person name="Henrissat B."/>
            <person name="Wiebenga A."/>
            <person name="Lubbers R.J."/>
            <person name="Gomes A.C."/>
            <person name="Makela M.R."/>
            <person name="Stajich J."/>
            <person name="Grigoriev I.V."/>
            <person name="Mortensen U.H."/>
            <person name="De vries R.P."/>
            <person name="Baker S.E."/>
            <person name="Andersen M.R."/>
        </authorList>
    </citation>
    <scope>NUCLEOTIDE SEQUENCE [LARGE SCALE GENOMIC DNA]</scope>
    <source>
        <strain evidence="6 7">CBS 600.67</strain>
    </source>
</reference>
<dbReference type="Gene3D" id="1.10.30.10">
    <property type="entry name" value="High mobility group box domain"/>
    <property type="match status" value="1"/>
</dbReference>
<evidence type="ECO:0000256" key="4">
    <source>
        <dbReference type="SAM" id="MobiDB-lite"/>
    </source>
</evidence>